<dbReference type="InterPro" id="IPR007527">
    <property type="entry name" value="Znf_SWIM"/>
</dbReference>
<keyword evidence="1" id="KW-0479">Metal-binding</keyword>
<feature type="domain" description="SWIM-type" evidence="2">
    <location>
        <begin position="67"/>
        <end position="106"/>
    </location>
</feature>
<keyword evidence="1" id="KW-0863">Zinc-finger</keyword>
<gene>
    <name evidence="3" type="ORF">ACFOWE_17940</name>
</gene>
<comment type="caution">
    <text evidence="3">The sequence shown here is derived from an EMBL/GenBank/DDBJ whole genome shotgun (WGS) entry which is preliminary data.</text>
</comment>
<evidence type="ECO:0000313" key="3">
    <source>
        <dbReference type="EMBL" id="MFC4060190.1"/>
    </source>
</evidence>
<reference evidence="4" key="1">
    <citation type="journal article" date="2019" name="Int. J. Syst. Evol. Microbiol.">
        <title>The Global Catalogue of Microorganisms (GCM) 10K type strain sequencing project: providing services to taxonomists for standard genome sequencing and annotation.</title>
        <authorList>
            <consortium name="The Broad Institute Genomics Platform"/>
            <consortium name="The Broad Institute Genome Sequencing Center for Infectious Disease"/>
            <person name="Wu L."/>
            <person name="Ma J."/>
        </authorList>
    </citation>
    <scope>NUCLEOTIDE SEQUENCE [LARGE SCALE GENOMIC DNA]</scope>
    <source>
        <strain evidence="4">TBRC 4489</strain>
    </source>
</reference>
<protein>
    <recommendedName>
        <fullName evidence="2">SWIM-type domain-containing protein</fullName>
    </recommendedName>
</protein>
<keyword evidence="1" id="KW-0862">Zinc</keyword>
<proteinExistence type="predicted"/>
<accession>A0ABV8IAY7</accession>
<sequence>MNAHCLRCGRPFRSPKTDLYGRRCASRLRAAASVTRLDDYSEAQIAKAREAIEQGGVIATRRPRLWTAVSSDGSTTYLAAREACTCPAGARGVRCYHRAAVAILTTARTLRAA</sequence>
<dbReference type="EMBL" id="JBHSBM010000018">
    <property type="protein sequence ID" value="MFC4060190.1"/>
    <property type="molecule type" value="Genomic_DNA"/>
</dbReference>
<evidence type="ECO:0000256" key="1">
    <source>
        <dbReference type="PROSITE-ProRule" id="PRU00325"/>
    </source>
</evidence>
<evidence type="ECO:0000259" key="2">
    <source>
        <dbReference type="PROSITE" id="PS50966"/>
    </source>
</evidence>
<name>A0ABV8IAY7_9ACTN</name>
<keyword evidence="4" id="KW-1185">Reference proteome</keyword>
<dbReference type="PROSITE" id="PS50966">
    <property type="entry name" value="ZF_SWIM"/>
    <property type="match status" value="1"/>
</dbReference>
<evidence type="ECO:0000313" key="4">
    <source>
        <dbReference type="Proteomes" id="UP001595850"/>
    </source>
</evidence>
<dbReference type="RefSeq" id="WP_377289208.1">
    <property type="nucleotide sequence ID" value="NZ_JBHSBM010000018.1"/>
</dbReference>
<dbReference type="Proteomes" id="UP001595850">
    <property type="component" value="Unassembled WGS sequence"/>
</dbReference>
<organism evidence="3 4">
    <name type="scientific">Planomonospora corallina</name>
    <dbReference type="NCBI Taxonomy" id="1806052"/>
    <lineage>
        <taxon>Bacteria</taxon>
        <taxon>Bacillati</taxon>
        <taxon>Actinomycetota</taxon>
        <taxon>Actinomycetes</taxon>
        <taxon>Streptosporangiales</taxon>
        <taxon>Streptosporangiaceae</taxon>
        <taxon>Planomonospora</taxon>
    </lineage>
</organism>